<dbReference type="InterPro" id="IPR050638">
    <property type="entry name" value="AA-Vitamin_Transporters"/>
</dbReference>
<evidence type="ECO:0000256" key="4">
    <source>
        <dbReference type="ARBA" id="ARBA00023136"/>
    </source>
</evidence>
<feature type="transmembrane region" description="Helical" evidence="5">
    <location>
        <begin position="238"/>
        <end position="258"/>
    </location>
</feature>
<feature type="domain" description="EamA" evidence="6">
    <location>
        <begin position="142"/>
        <end position="280"/>
    </location>
</feature>
<feature type="transmembrane region" description="Helical" evidence="5">
    <location>
        <begin position="32"/>
        <end position="49"/>
    </location>
</feature>
<evidence type="ECO:0000313" key="7">
    <source>
        <dbReference type="EMBL" id="SMX24994.1"/>
    </source>
</evidence>
<evidence type="ECO:0000313" key="8">
    <source>
        <dbReference type="Proteomes" id="UP000201838"/>
    </source>
</evidence>
<feature type="transmembrane region" description="Helical" evidence="5">
    <location>
        <begin position="61"/>
        <end position="80"/>
    </location>
</feature>
<dbReference type="RefSeq" id="WP_093975195.1">
    <property type="nucleotide sequence ID" value="NZ_FXXQ01000011.1"/>
</dbReference>
<evidence type="ECO:0000256" key="3">
    <source>
        <dbReference type="ARBA" id="ARBA00022989"/>
    </source>
</evidence>
<evidence type="ECO:0000256" key="5">
    <source>
        <dbReference type="SAM" id="Phobius"/>
    </source>
</evidence>
<dbReference type="EMBL" id="FXXQ01000011">
    <property type="protein sequence ID" value="SMX24994.1"/>
    <property type="molecule type" value="Genomic_DNA"/>
</dbReference>
<dbReference type="InterPro" id="IPR037185">
    <property type="entry name" value="EmrE-like"/>
</dbReference>
<dbReference type="AlphaFoldDB" id="A0A238J533"/>
<accession>A0A238J533</accession>
<keyword evidence="8" id="KW-1185">Reference proteome</keyword>
<dbReference type="GO" id="GO:0016020">
    <property type="term" value="C:membrane"/>
    <property type="evidence" value="ECO:0007669"/>
    <property type="project" value="UniProtKB-SubCell"/>
</dbReference>
<sequence length="299" mass="32137">MTPFHTLAALLVAAIWGTNFVAIDILLRDVPPIFATVLRFFFAAVPAIFFIRPPKTSVRNVILYGAFMFAGHFGFLFIAMRAGLSAGLASLILQVHVFITIMLAVIFLHERPNIFQIIGAALAFTGIAFVATQRGGDITAAGLAFVLLAALSWGTANLLSKQIGSVNMLALIVWGSFATLPPLLVLSLVLEGPAQALAALTGMKWITFAALAYIVYFSTWIGFTVWSTLLSRYPTATVTPFALLVPIFGMLSSALVLGENLEPWKFVAATLVLSGLAINVFGPRLYPLGFSSQNGRSPR</sequence>
<keyword evidence="3 5" id="KW-1133">Transmembrane helix</keyword>
<dbReference type="PANTHER" id="PTHR32322:SF9">
    <property type="entry name" value="AMINO-ACID METABOLITE EFFLUX PUMP-RELATED"/>
    <property type="match status" value="1"/>
</dbReference>
<dbReference type="Proteomes" id="UP000201838">
    <property type="component" value="Unassembled WGS sequence"/>
</dbReference>
<gene>
    <name evidence="7" type="primary">eamA</name>
    <name evidence="7" type="ORF">BOA8489_03127</name>
</gene>
<feature type="transmembrane region" description="Helical" evidence="5">
    <location>
        <begin position="205"/>
        <end position="226"/>
    </location>
</feature>
<protein>
    <submittedName>
        <fullName evidence="7">Putative amino-acid metabolite efflux pump</fullName>
    </submittedName>
</protein>
<dbReference type="Gene3D" id="1.10.3730.20">
    <property type="match status" value="1"/>
</dbReference>
<feature type="transmembrane region" description="Helical" evidence="5">
    <location>
        <begin position="171"/>
        <end position="190"/>
    </location>
</feature>
<evidence type="ECO:0000259" key="6">
    <source>
        <dbReference type="Pfam" id="PF00892"/>
    </source>
</evidence>
<dbReference type="OrthoDB" id="7158585at2"/>
<dbReference type="SUPFAM" id="SSF103481">
    <property type="entry name" value="Multidrug resistance efflux transporter EmrE"/>
    <property type="match status" value="2"/>
</dbReference>
<feature type="transmembrane region" description="Helical" evidence="5">
    <location>
        <begin position="264"/>
        <end position="282"/>
    </location>
</feature>
<keyword evidence="2 5" id="KW-0812">Transmembrane</keyword>
<dbReference type="Pfam" id="PF00892">
    <property type="entry name" value="EamA"/>
    <property type="match status" value="2"/>
</dbReference>
<keyword evidence="4 5" id="KW-0472">Membrane</keyword>
<feature type="transmembrane region" description="Helical" evidence="5">
    <location>
        <begin position="114"/>
        <end position="132"/>
    </location>
</feature>
<evidence type="ECO:0000256" key="1">
    <source>
        <dbReference type="ARBA" id="ARBA00004141"/>
    </source>
</evidence>
<organism evidence="7 8">
    <name type="scientific">Boseongicola aestuarii</name>
    <dbReference type="NCBI Taxonomy" id="1470561"/>
    <lineage>
        <taxon>Bacteria</taxon>
        <taxon>Pseudomonadati</taxon>
        <taxon>Pseudomonadota</taxon>
        <taxon>Alphaproteobacteria</taxon>
        <taxon>Rhodobacterales</taxon>
        <taxon>Paracoccaceae</taxon>
        <taxon>Boseongicola</taxon>
    </lineage>
</organism>
<name>A0A238J533_9RHOB</name>
<dbReference type="InterPro" id="IPR000620">
    <property type="entry name" value="EamA_dom"/>
</dbReference>
<evidence type="ECO:0000256" key="2">
    <source>
        <dbReference type="ARBA" id="ARBA00022692"/>
    </source>
</evidence>
<proteinExistence type="predicted"/>
<dbReference type="PANTHER" id="PTHR32322">
    <property type="entry name" value="INNER MEMBRANE TRANSPORTER"/>
    <property type="match status" value="1"/>
</dbReference>
<feature type="transmembrane region" description="Helical" evidence="5">
    <location>
        <begin position="138"/>
        <end position="159"/>
    </location>
</feature>
<feature type="domain" description="EamA" evidence="6">
    <location>
        <begin position="7"/>
        <end position="131"/>
    </location>
</feature>
<reference evidence="7 8" key="1">
    <citation type="submission" date="2017-05" db="EMBL/GenBank/DDBJ databases">
        <authorList>
            <person name="Song R."/>
            <person name="Chenine A.L."/>
            <person name="Ruprecht R.M."/>
        </authorList>
    </citation>
    <scope>NUCLEOTIDE SEQUENCE [LARGE SCALE GENOMIC DNA]</scope>
    <source>
        <strain evidence="7 8">CECT 8489</strain>
    </source>
</reference>
<feature type="transmembrane region" description="Helical" evidence="5">
    <location>
        <begin position="86"/>
        <end position="107"/>
    </location>
</feature>
<comment type="subcellular location">
    <subcellularLocation>
        <location evidence="1">Membrane</location>
        <topology evidence="1">Multi-pass membrane protein</topology>
    </subcellularLocation>
</comment>